<evidence type="ECO:0000259" key="6">
    <source>
        <dbReference type="Pfam" id="PF13664"/>
    </source>
</evidence>
<dbReference type="EMBL" id="CP022579">
    <property type="protein sequence ID" value="QEL64563.1"/>
    <property type="molecule type" value="Genomic_DNA"/>
</dbReference>
<dbReference type="GO" id="GO:0016020">
    <property type="term" value="C:membrane"/>
    <property type="evidence" value="ECO:0007669"/>
    <property type="project" value="UniProtKB-SubCell"/>
</dbReference>
<feature type="transmembrane region" description="Helical" evidence="5">
    <location>
        <begin position="55"/>
        <end position="76"/>
    </location>
</feature>
<organism evidence="7 8">
    <name type="scientific">Oryzomicrobium terrae</name>
    <dbReference type="NCBI Taxonomy" id="1735038"/>
    <lineage>
        <taxon>Bacteria</taxon>
        <taxon>Pseudomonadati</taxon>
        <taxon>Pseudomonadota</taxon>
        <taxon>Betaproteobacteria</taxon>
        <taxon>Rhodocyclales</taxon>
        <taxon>Rhodocyclaceae</taxon>
        <taxon>Oryzomicrobium</taxon>
    </lineage>
</organism>
<feature type="transmembrane region" description="Helical" evidence="5">
    <location>
        <begin position="130"/>
        <end position="153"/>
    </location>
</feature>
<accession>A0A5C1E6S7</accession>
<gene>
    <name evidence="7" type="ORF">OTERR_10870</name>
</gene>
<dbReference type="AlphaFoldDB" id="A0A5C1E6S7"/>
<dbReference type="InterPro" id="IPR025423">
    <property type="entry name" value="TMEM205-like"/>
</dbReference>
<evidence type="ECO:0000313" key="8">
    <source>
        <dbReference type="Proteomes" id="UP000323671"/>
    </source>
</evidence>
<name>A0A5C1E6S7_9RHOO</name>
<evidence type="ECO:0000313" key="7">
    <source>
        <dbReference type="EMBL" id="QEL64563.1"/>
    </source>
</evidence>
<reference evidence="7 8" key="1">
    <citation type="submission" date="2017-07" db="EMBL/GenBank/DDBJ databases">
        <title>Complete genome sequence of Oryzomicrobium terrae TPP412.</title>
        <authorList>
            <person name="Chiu L.-W."/>
            <person name="Lo K.-J."/>
            <person name="Tsai Y.-M."/>
            <person name="Lin S.-S."/>
            <person name="Kuo C.-H."/>
            <person name="Liu C.-T."/>
        </authorList>
    </citation>
    <scope>NUCLEOTIDE SEQUENCE [LARGE SCALE GENOMIC DNA]</scope>
    <source>
        <strain evidence="7 8">TPP412</strain>
    </source>
</reference>
<feature type="transmembrane region" description="Helical" evidence="5">
    <location>
        <begin position="88"/>
        <end position="110"/>
    </location>
</feature>
<feature type="domain" description="TMEM205-like" evidence="6">
    <location>
        <begin position="20"/>
        <end position="115"/>
    </location>
</feature>
<evidence type="ECO:0000256" key="1">
    <source>
        <dbReference type="ARBA" id="ARBA00004370"/>
    </source>
</evidence>
<evidence type="ECO:0000256" key="2">
    <source>
        <dbReference type="ARBA" id="ARBA00022692"/>
    </source>
</evidence>
<comment type="subcellular location">
    <subcellularLocation>
        <location evidence="1">Membrane</location>
    </subcellularLocation>
</comment>
<sequence length="158" mass="17241">MPSTKNLLKSLADSLHASALVLWVGSLWTLGYLVAPVLFATLADKTLAGNLAGKMFQVGGWLGLGCFVLLTVLRLAREGGAFLRRLDFWLLLLMALIAAANLFGIQPLMAAMKADAWPRDVMQSVMRERFAAWHGVSSILYLVQSLCGLVLAARLVRR</sequence>
<protein>
    <recommendedName>
        <fullName evidence="6">TMEM205-like domain-containing protein</fullName>
    </recommendedName>
</protein>
<evidence type="ECO:0000256" key="3">
    <source>
        <dbReference type="ARBA" id="ARBA00022989"/>
    </source>
</evidence>
<evidence type="ECO:0000256" key="4">
    <source>
        <dbReference type="ARBA" id="ARBA00023136"/>
    </source>
</evidence>
<evidence type="ECO:0000256" key="5">
    <source>
        <dbReference type="SAM" id="Phobius"/>
    </source>
</evidence>
<dbReference type="Proteomes" id="UP000323671">
    <property type="component" value="Chromosome"/>
</dbReference>
<dbReference type="Pfam" id="PF13664">
    <property type="entry name" value="DUF4149"/>
    <property type="match status" value="1"/>
</dbReference>
<keyword evidence="8" id="KW-1185">Reference proteome</keyword>
<feature type="transmembrane region" description="Helical" evidence="5">
    <location>
        <begin position="20"/>
        <end position="43"/>
    </location>
</feature>
<keyword evidence="3 5" id="KW-1133">Transmembrane helix</keyword>
<proteinExistence type="predicted"/>
<keyword evidence="4 5" id="KW-0472">Membrane</keyword>
<keyword evidence="2 5" id="KW-0812">Transmembrane</keyword>
<dbReference type="KEGG" id="otr:OTERR_10870"/>